<feature type="compositionally biased region" description="Basic and acidic residues" evidence="1">
    <location>
        <begin position="12"/>
        <end position="21"/>
    </location>
</feature>
<evidence type="ECO:0008006" key="4">
    <source>
        <dbReference type="Google" id="ProtNLM"/>
    </source>
</evidence>
<sequence>MRSLGVAPGKEASGDKDLDRVGGSDLCPMALWQWVFTRIEPKLTRPKHDIGEGLGQILDAEKSSGRPIKLVRTKLAALATRLLFKQLVLSLKSD</sequence>
<dbReference type="AlphaFoldDB" id="A0AAV3XMP9"/>
<evidence type="ECO:0000313" key="3">
    <source>
        <dbReference type="Proteomes" id="UP001050975"/>
    </source>
</evidence>
<feature type="region of interest" description="Disordered" evidence="1">
    <location>
        <begin position="1"/>
        <end position="21"/>
    </location>
</feature>
<dbReference type="Proteomes" id="UP001050975">
    <property type="component" value="Unassembled WGS sequence"/>
</dbReference>
<proteinExistence type="predicted"/>
<evidence type="ECO:0000313" key="2">
    <source>
        <dbReference type="EMBL" id="GET43973.1"/>
    </source>
</evidence>
<keyword evidence="3" id="KW-1185">Reference proteome</keyword>
<comment type="caution">
    <text evidence="2">The sequence shown here is derived from an EMBL/GenBank/DDBJ whole genome shotgun (WGS) entry which is preliminary data.</text>
</comment>
<evidence type="ECO:0000256" key="1">
    <source>
        <dbReference type="SAM" id="MobiDB-lite"/>
    </source>
</evidence>
<reference evidence="2" key="1">
    <citation type="submission" date="2019-10" db="EMBL/GenBank/DDBJ databases">
        <title>Draft genome sequece of Microseira wollei NIES-4236.</title>
        <authorList>
            <person name="Yamaguchi H."/>
            <person name="Suzuki S."/>
            <person name="Kawachi M."/>
        </authorList>
    </citation>
    <scope>NUCLEOTIDE SEQUENCE</scope>
    <source>
        <strain evidence="2">NIES-4236</strain>
    </source>
</reference>
<name>A0AAV3XMP9_9CYAN</name>
<protein>
    <recommendedName>
        <fullName evidence="4">Transposase</fullName>
    </recommendedName>
</protein>
<dbReference type="EMBL" id="BLAY01000275">
    <property type="protein sequence ID" value="GET43973.1"/>
    <property type="molecule type" value="Genomic_DNA"/>
</dbReference>
<organism evidence="2 3">
    <name type="scientific">Microseira wollei NIES-4236</name>
    <dbReference type="NCBI Taxonomy" id="2530354"/>
    <lineage>
        <taxon>Bacteria</taxon>
        <taxon>Bacillati</taxon>
        <taxon>Cyanobacteriota</taxon>
        <taxon>Cyanophyceae</taxon>
        <taxon>Oscillatoriophycideae</taxon>
        <taxon>Aerosakkonematales</taxon>
        <taxon>Aerosakkonemataceae</taxon>
        <taxon>Microseira</taxon>
    </lineage>
</organism>
<gene>
    <name evidence="2" type="ORF">MiSe_87990</name>
</gene>
<accession>A0AAV3XMP9</accession>